<proteinExistence type="predicted"/>
<keyword evidence="2" id="KW-1185">Reference proteome</keyword>
<comment type="caution">
    <text evidence="1">The sequence shown here is derived from an EMBL/GenBank/DDBJ whole genome shotgun (WGS) entry which is preliminary data.</text>
</comment>
<organism evidence="1 2">
    <name type="scientific">Roseospira marina</name>
    <dbReference type="NCBI Taxonomy" id="140057"/>
    <lineage>
        <taxon>Bacteria</taxon>
        <taxon>Pseudomonadati</taxon>
        <taxon>Pseudomonadota</taxon>
        <taxon>Alphaproteobacteria</taxon>
        <taxon>Rhodospirillales</taxon>
        <taxon>Rhodospirillaceae</taxon>
        <taxon>Roseospira</taxon>
    </lineage>
</organism>
<reference evidence="1 2" key="1">
    <citation type="submission" date="2019-09" db="EMBL/GenBank/DDBJ databases">
        <title>Genome sequence of Roseospira marina, one of the more divergent members of the non-sulfur purple photosynthetic bacterial family, the Rhodospirillaceae.</title>
        <authorList>
            <person name="Meyer T."/>
            <person name="Kyndt J."/>
        </authorList>
    </citation>
    <scope>NUCLEOTIDE SEQUENCE [LARGE SCALE GENOMIC DNA]</scope>
    <source>
        <strain evidence="1 2">DSM 15113</strain>
    </source>
</reference>
<evidence type="ECO:0000313" key="2">
    <source>
        <dbReference type="Proteomes" id="UP000324065"/>
    </source>
</evidence>
<name>A0A5M6IBL3_9PROT</name>
<dbReference type="RefSeq" id="WP_150062391.1">
    <property type="nucleotide sequence ID" value="NZ_JACHII010000002.1"/>
</dbReference>
<dbReference type="Proteomes" id="UP000324065">
    <property type="component" value="Unassembled WGS sequence"/>
</dbReference>
<evidence type="ECO:0000313" key="1">
    <source>
        <dbReference type="EMBL" id="KAA5605680.1"/>
    </source>
</evidence>
<sequence>MATPVSEGDSCAPIAGRIAEVGTPSDLIGVAQGGAPDGAPLRVAGPPGALDQWGPGWPGALAAAFAEGWAETMPGRPAPTIHLTVDGGVAVGTVLALLADWTAPAGWQLDLVLDPTVPPSAVAALAARAEAAHGNHVTVRVIPDPPA</sequence>
<dbReference type="AlphaFoldDB" id="A0A5M6IBL3"/>
<dbReference type="EMBL" id="VWPJ01000008">
    <property type="protein sequence ID" value="KAA5605680.1"/>
    <property type="molecule type" value="Genomic_DNA"/>
</dbReference>
<gene>
    <name evidence="1" type="ORF">F1188_10655</name>
</gene>
<protein>
    <submittedName>
        <fullName evidence="1">Uncharacterized protein</fullName>
    </submittedName>
</protein>
<accession>A0A5M6IBL3</accession>